<evidence type="ECO:0000313" key="1">
    <source>
        <dbReference type="EMBL" id="RUS23953.1"/>
    </source>
</evidence>
<dbReference type="EMBL" id="RBNJ01017849">
    <property type="protein sequence ID" value="RUS23953.1"/>
    <property type="molecule type" value="Genomic_DNA"/>
</dbReference>
<keyword evidence="2" id="KW-1185">Reference proteome</keyword>
<gene>
    <name evidence="1" type="ORF">BC938DRAFT_474351</name>
</gene>
<name>A0A433Q2A5_9FUNG</name>
<organism evidence="1 2">
    <name type="scientific">Jimgerdemannia flammicorona</name>
    <dbReference type="NCBI Taxonomy" id="994334"/>
    <lineage>
        <taxon>Eukaryota</taxon>
        <taxon>Fungi</taxon>
        <taxon>Fungi incertae sedis</taxon>
        <taxon>Mucoromycota</taxon>
        <taxon>Mucoromycotina</taxon>
        <taxon>Endogonomycetes</taxon>
        <taxon>Endogonales</taxon>
        <taxon>Endogonaceae</taxon>
        <taxon>Jimgerdemannia</taxon>
    </lineage>
</organism>
<accession>A0A433Q2A5</accession>
<reference evidence="1 2" key="1">
    <citation type="journal article" date="2018" name="New Phytol.">
        <title>Phylogenomics of Endogonaceae and evolution of mycorrhizas within Mucoromycota.</title>
        <authorList>
            <person name="Chang Y."/>
            <person name="Desiro A."/>
            <person name="Na H."/>
            <person name="Sandor L."/>
            <person name="Lipzen A."/>
            <person name="Clum A."/>
            <person name="Barry K."/>
            <person name="Grigoriev I.V."/>
            <person name="Martin F.M."/>
            <person name="Stajich J.E."/>
            <person name="Smith M.E."/>
            <person name="Bonito G."/>
            <person name="Spatafora J.W."/>
        </authorList>
    </citation>
    <scope>NUCLEOTIDE SEQUENCE [LARGE SCALE GENOMIC DNA]</scope>
    <source>
        <strain evidence="1 2">AD002</strain>
    </source>
</reference>
<dbReference type="AlphaFoldDB" id="A0A433Q2A5"/>
<comment type="caution">
    <text evidence="1">The sequence shown here is derived from an EMBL/GenBank/DDBJ whole genome shotgun (WGS) entry which is preliminary data.</text>
</comment>
<evidence type="ECO:0000313" key="2">
    <source>
        <dbReference type="Proteomes" id="UP000274822"/>
    </source>
</evidence>
<protein>
    <submittedName>
        <fullName evidence="1">Uncharacterized protein</fullName>
    </submittedName>
</protein>
<feature type="non-terminal residue" evidence="1">
    <location>
        <position position="43"/>
    </location>
</feature>
<sequence>MRNLVHERGLEVLVRQHDVVTDVCLHLDGDLLSYNERAPNIVS</sequence>
<dbReference type="Proteomes" id="UP000274822">
    <property type="component" value="Unassembled WGS sequence"/>
</dbReference>
<proteinExistence type="predicted"/>